<accession>A0A9X3I123</accession>
<dbReference type="InterPro" id="IPR024079">
    <property type="entry name" value="MetalloPept_cat_dom_sf"/>
</dbReference>
<evidence type="ECO:0000256" key="1">
    <source>
        <dbReference type="SAM" id="SignalP"/>
    </source>
</evidence>
<gene>
    <name evidence="2" type="ORF">OQ279_10715</name>
</gene>
<organism evidence="2 3">
    <name type="scientific">Salinimicrobium profundisediminis</name>
    <dbReference type="NCBI Taxonomy" id="2994553"/>
    <lineage>
        <taxon>Bacteria</taxon>
        <taxon>Pseudomonadati</taxon>
        <taxon>Bacteroidota</taxon>
        <taxon>Flavobacteriia</taxon>
        <taxon>Flavobacteriales</taxon>
        <taxon>Flavobacteriaceae</taxon>
        <taxon>Salinimicrobium</taxon>
    </lineage>
</organism>
<name>A0A9X3I123_9FLAO</name>
<feature type="signal peptide" evidence="1">
    <location>
        <begin position="1"/>
        <end position="24"/>
    </location>
</feature>
<protein>
    <recommendedName>
        <fullName evidence="4">Membrane metalloprotease</fullName>
    </recommendedName>
</protein>
<evidence type="ECO:0000313" key="2">
    <source>
        <dbReference type="EMBL" id="MCX2838625.1"/>
    </source>
</evidence>
<sequence length="255" mass="28205">MKKNFHAACILLLFVLTGCSIDDADKKPSVYSNNLVLGASARDFLSDETFTRIELDVVYVMGHKPEDQVLQSLTNFLERYTHKPGGISLKTRAIVSPQMGSYSIKEIKTVEKQHRSVFSEDDKLGVFIFFADNKSEDSKANFRILGKAYLNTSLVIFDNQELSDMAGSASQSEIQTVTLHHEFGHLFGLVNNGSPAQSEHEDPDKGSRAHCSVEGCLMAAAIEFSSSPLSFLENDQNILDFDEQCKLDLKANGGK</sequence>
<keyword evidence="1" id="KW-0732">Signal</keyword>
<dbReference type="SUPFAM" id="SSF55486">
    <property type="entry name" value="Metalloproteases ('zincins'), catalytic domain"/>
    <property type="match status" value="1"/>
</dbReference>
<evidence type="ECO:0000313" key="3">
    <source>
        <dbReference type="Proteomes" id="UP001148482"/>
    </source>
</evidence>
<keyword evidence="3" id="KW-1185">Reference proteome</keyword>
<reference evidence="2" key="1">
    <citation type="submission" date="2022-11" db="EMBL/GenBank/DDBJ databases">
        <title>Salinimicrobium profundisediminis sp. nov., isolated from deep-sea sediment of the Mariana Trench.</title>
        <authorList>
            <person name="Fu H."/>
        </authorList>
    </citation>
    <scope>NUCLEOTIDE SEQUENCE</scope>
    <source>
        <strain evidence="2">MT39</strain>
    </source>
</reference>
<dbReference type="RefSeq" id="WP_266069901.1">
    <property type="nucleotide sequence ID" value="NZ_JAPJDA010000016.1"/>
</dbReference>
<dbReference type="GO" id="GO:0008237">
    <property type="term" value="F:metallopeptidase activity"/>
    <property type="evidence" value="ECO:0007669"/>
    <property type="project" value="InterPro"/>
</dbReference>
<dbReference type="Gene3D" id="3.40.390.10">
    <property type="entry name" value="Collagenase (Catalytic Domain)"/>
    <property type="match status" value="1"/>
</dbReference>
<proteinExistence type="predicted"/>
<dbReference type="AlphaFoldDB" id="A0A9X3I123"/>
<comment type="caution">
    <text evidence="2">The sequence shown here is derived from an EMBL/GenBank/DDBJ whole genome shotgun (WGS) entry which is preliminary data.</text>
</comment>
<dbReference type="PROSITE" id="PS51257">
    <property type="entry name" value="PROKAR_LIPOPROTEIN"/>
    <property type="match status" value="1"/>
</dbReference>
<feature type="chain" id="PRO_5040899170" description="Membrane metalloprotease" evidence="1">
    <location>
        <begin position="25"/>
        <end position="255"/>
    </location>
</feature>
<dbReference type="Proteomes" id="UP001148482">
    <property type="component" value="Unassembled WGS sequence"/>
</dbReference>
<evidence type="ECO:0008006" key="4">
    <source>
        <dbReference type="Google" id="ProtNLM"/>
    </source>
</evidence>
<dbReference type="EMBL" id="JAPJDA010000016">
    <property type="protein sequence ID" value="MCX2838625.1"/>
    <property type="molecule type" value="Genomic_DNA"/>
</dbReference>